<protein>
    <submittedName>
        <fullName evidence="1">Uncharacterized protein</fullName>
    </submittedName>
</protein>
<comment type="caution">
    <text evidence="1">The sequence shown here is derived from an EMBL/GenBank/DDBJ whole genome shotgun (WGS) entry which is preliminary data.</text>
</comment>
<evidence type="ECO:0000313" key="1">
    <source>
        <dbReference type="EMBL" id="KAJ7716051.1"/>
    </source>
</evidence>
<accession>A0AAD7HAQ0</accession>
<reference evidence="1" key="1">
    <citation type="submission" date="2023-03" db="EMBL/GenBank/DDBJ databases">
        <title>Massive genome expansion in bonnet fungi (Mycena s.s.) driven by repeated elements and novel gene families across ecological guilds.</title>
        <authorList>
            <consortium name="Lawrence Berkeley National Laboratory"/>
            <person name="Harder C.B."/>
            <person name="Miyauchi S."/>
            <person name="Viragh M."/>
            <person name="Kuo A."/>
            <person name="Thoen E."/>
            <person name="Andreopoulos B."/>
            <person name="Lu D."/>
            <person name="Skrede I."/>
            <person name="Drula E."/>
            <person name="Henrissat B."/>
            <person name="Morin E."/>
            <person name="Kohler A."/>
            <person name="Barry K."/>
            <person name="LaButti K."/>
            <person name="Morin E."/>
            <person name="Salamov A."/>
            <person name="Lipzen A."/>
            <person name="Mereny Z."/>
            <person name="Hegedus B."/>
            <person name="Baldrian P."/>
            <person name="Stursova M."/>
            <person name="Weitz H."/>
            <person name="Taylor A."/>
            <person name="Grigoriev I.V."/>
            <person name="Nagy L.G."/>
            <person name="Martin F."/>
            <person name="Kauserud H."/>
        </authorList>
    </citation>
    <scope>NUCLEOTIDE SEQUENCE</scope>
    <source>
        <strain evidence="1">CBHHK188m</strain>
    </source>
</reference>
<evidence type="ECO:0000313" key="2">
    <source>
        <dbReference type="Proteomes" id="UP001215280"/>
    </source>
</evidence>
<proteinExistence type="predicted"/>
<gene>
    <name evidence="1" type="ORF">DFH07DRAFT_762565</name>
</gene>
<dbReference type="EMBL" id="JARJLG010000337">
    <property type="protein sequence ID" value="KAJ7716051.1"/>
    <property type="molecule type" value="Genomic_DNA"/>
</dbReference>
<sequence>MIKCLNKYGIAFEATYPSTAVQKGMPLWHHPGEDHQKRQVNNGEVASCLRKNHASITIGNGMDLAKRLEDPLHEGKASCDCVACEEDRTTRGCNDPHACVRSAASRLRQILPKWIPTPDEEGRQIPGTFQTAKEEETGLFKPPNGISTISQDLRAMTLRIDEPKERTATPVQRRRAVARPIPTKMEIHISGVTHAPSSNRARTAAGVFVKSDDEGNKGVCIPSAEEQSQYVAELYAALAAVR</sequence>
<dbReference type="AlphaFoldDB" id="A0AAD7HAQ0"/>
<feature type="non-terminal residue" evidence="1">
    <location>
        <position position="242"/>
    </location>
</feature>
<keyword evidence="2" id="KW-1185">Reference proteome</keyword>
<name>A0AAD7HAQ0_9AGAR</name>
<organism evidence="1 2">
    <name type="scientific">Mycena maculata</name>
    <dbReference type="NCBI Taxonomy" id="230809"/>
    <lineage>
        <taxon>Eukaryota</taxon>
        <taxon>Fungi</taxon>
        <taxon>Dikarya</taxon>
        <taxon>Basidiomycota</taxon>
        <taxon>Agaricomycotina</taxon>
        <taxon>Agaricomycetes</taxon>
        <taxon>Agaricomycetidae</taxon>
        <taxon>Agaricales</taxon>
        <taxon>Marasmiineae</taxon>
        <taxon>Mycenaceae</taxon>
        <taxon>Mycena</taxon>
    </lineage>
</organism>
<dbReference type="Proteomes" id="UP001215280">
    <property type="component" value="Unassembled WGS sequence"/>
</dbReference>